<evidence type="ECO:0000256" key="5">
    <source>
        <dbReference type="SAM" id="MobiDB-lite"/>
    </source>
</evidence>
<dbReference type="Gene3D" id="2.40.70.10">
    <property type="entry name" value="Acid Proteases"/>
    <property type="match status" value="1"/>
</dbReference>
<evidence type="ECO:0000259" key="6">
    <source>
        <dbReference type="Pfam" id="PF00078"/>
    </source>
</evidence>
<dbReference type="InterPro" id="IPR043128">
    <property type="entry name" value="Rev_trsase/Diguanyl_cyclase"/>
</dbReference>
<dbReference type="GO" id="GO:0003964">
    <property type="term" value="F:RNA-directed DNA polymerase activity"/>
    <property type="evidence" value="ECO:0007669"/>
    <property type="project" value="UniProtKB-KW"/>
</dbReference>
<dbReference type="PANTHER" id="PTHR37984">
    <property type="entry name" value="PROTEIN CBG26694"/>
    <property type="match status" value="1"/>
</dbReference>
<dbReference type="Gene3D" id="3.30.70.270">
    <property type="match status" value="2"/>
</dbReference>
<evidence type="ECO:0000256" key="2">
    <source>
        <dbReference type="ARBA" id="ARBA00022695"/>
    </source>
</evidence>
<proteinExistence type="predicted"/>
<reference evidence="7" key="1">
    <citation type="journal article" date="2019" name="Sci. Rep.">
        <title>Draft genome of Tanacetum cinerariifolium, the natural source of mosquito coil.</title>
        <authorList>
            <person name="Yamashiro T."/>
            <person name="Shiraishi A."/>
            <person name="Satake H."/>
            <person name="Nakayama K."/>
        </authorList>
    </citation>
    <scope>NUCLEOTIDE SEQUENCE</scope>
</reference>
<dbReference type="CDD" id="cd01647">
    <property type="entry name" value="RT_LTR"/>
    <property type="match status" value="1"/>
</dbReference>
<dbReference type="InterPro" id="IPR050951">
    <property type="entry name" value="Retrovirus_Pol_polyprotein"/>
</dbReference>
<dbReference type="Gene3D" id="1.10.340.70">
    <property type="match status" value="1"/>
</dbReference>
<dbReference type="InterPro" id="IPR036397">
    <property type="entry name" value="RNaseH_sf"/>
</dbReference>
<evidence type="ECO:0000256" key="3">
    <source>
        <dbReference type="ARBA" id="ARBA00022722"/>
    </source>
</evidence>
<keyword evidence="7" id="KW-0695">RNA-directed DNA polymerase</keyword>
<evidence type="ECO:0000313" key="7">
    <source>
        <dbReference type="EMBL" id="GEU86063.1"/>
    </source>
</evidence>
<dbReference type="GO" id="GO:0004519">
    <property type="term" value="F:endonuclease activity"/>
    <property type="evidence" value="ECO:0007669"/>
    <property type="project" value="UniProtKB-KW"/>
</dbReference>
<dbReference type="PANTHER" id="PTHR37984:SF5">
    <property type="entry name" value="PROTEIN NYNRIN-LIKE"/>
    <property type="match status" value="1"/>
</dbReference>
<keyword evidence="1" id="KW-0808">Transferase</keyword>
<keyword evidence="3" id="KW-0540">Nuclease</keyword>
<dbReference type="InterPro" id="IPR043502">
    <property type="entry name" value="DNA/RNA_pol_sf"/>
</dbReference>
<dbReference type="CDD" id="cd00303">
    <property type="entry name" value="retropepsin_like"/>
    <property type="match status" value="1"/>
</dbReference>
<dbReference type="GO" id="GO:0003676">
    <property type="term" value="F:nucleic acid binding"/>
    <property type="evidence" value="ECO:0007669"/>
    <property type="project" value="InterPro"/>
</dbReference>
<keyword evidence="2" id="KW-0548">Nucleotidyltransferase</keyword>
<sequence length="1652" mass="189848">MSVKPPEATFRTYMLREPTIKMVILTNLKVVEREPEVTKDTVQPSIEIIQPPVPLILERPFLRTERDLIDVYGKELTLRVDDEAITFKVGQTSKYSYNDDELINRIDVIDVAYPIVAPSSPTLTPFRDSDFLLEETDAFLAIEDDLISPEIDDSYYDSEGDIRLREEFLNDDPSSPIPLKELKFVEPKTKKALIDEPPELELKDLPSHLEYAFLEDANKLHVIISKNLKDDEKVHLLKVLKSHKHAIAWKLSDITGAKNLVADHLSRLENPHQSDLEEKEITKTFPLKTLGMLTFRGDSSSPWFTNFANYHAMNFIMKGMSSQQKKKFFKDVKHYFWDDPYLFRIGADQVIKRCVHGQEAVDILTACHNRPTEGHQGANYTAKKVYDSGFYWPTIYRDAHDLVTRWHQFPRLIPVFLREQAYKNSLIYKDKTKKIHDSKIKNRVFYVGDRVLLFNSALKIFSDPERTIQRRNRGDPALLINFEEINLANNNQNNHDQPPPEGPNVPTLDLRTPDELCQPTLNGRGGPIAPVAIQANDFGLKHHMIQKEAAFRTYMLREPTIKVVILTDLKANDAVLKNMQTQMTSLTNSNIELKNMFGTFMKISTTSTLGSGPLPSNTIANPKGELKAITTRSVVSYDGPPIPPSFSSLPKVVEREHKVTKDTVQPSTENIQPLVVQTQVLIDEPVVKPSMPYPPRMNKQKLCEKDDKLAWKFLEFFRKLHFELSFADALLHMPKFAPMFKSFLNNKEKLFDLATTLVNKNCSAVILKKLPEKLGDPGKFHIPCDFPELVECLALVDLGASINLMPLLIWEKLSLPELTPTQMILELADRSTTRPAGIAEDIFVKVGKFHFLTDFIVVDYVVDPRVPLIPGRPLLRTGRAFIDVYNEELTIRVNDEAKTFKVGQTLKYSYNDVESINQIDVIDVAYEEYFQEVLRFSKISKSGNPTLISDPIVAPSSPTLTPFEDSAFLLEETNDFLAIEDDSISSEIDDSYYDLGGDIRLFEESLNDDPSSPLPPKELKFIEPKTKKSTIDEPPELELKDLPSHLDPWVSPVHCVPNKGGMTIVINDDDELIPTRLVTGWRVCIDYWKLNDANRKDHFLLLFMDQMLERLAENEFYRFLDRFSSYFQIPIDLKDQEKTTFTCHYGTFAYRRMPFSLCNVPGTLQRCMMAIFYDMIEETMEVFMDDFSIFRDFFSSCLIHLDKMLKRCEDTNLVLNWEKCHFMVKEGTVLRHKISKSGIEVDKVKVDVIEKLPHPTTIRGIRSFLVHAEFYRRFIQDFSKISGPMTLLLKKETSFFFSKECIESFNTLKKKLTETPILVAIDWDLPFEIIAENLAADHLSRLENPHQSDLEKKEITETFPLETLDMVTFRDDVLTTKKLLISLRLPIMDPPGDIMVPSTPLKKSLMQDFIGLLFTEMPMTWSPDVMPVNVKGISRNVMKCLKMQFKFARSLTYGASISLARSRLLEGASENSASWFDKLDDALWAFRTAFKTPIGCTPYKLVYGKDCHIPIKLKHKAYWALKHCNFDLKTAGDHQKVQLNEINELRDQAYENSLIYKEKTKKIHDSKIKNHIFNVGDRVFFFNSRLKIFSGKLKTRWTGPFTVAQVFPYDTVECSSTNEPNFKVNGHRLKHYFGRNIPPMVVSDLQTFPMDN</sequence>
<keyword evidence="4" id="KW-0378">Hydrolase</keyword>
<name>A0A6L2NIP5_TANCI</name>
<comment type="caution">
    <text evidence="7">The sequence shown here is derived from an EMBL/GenBank/DDBJ whole genome shotgun (WGS) entry which is preliminary data.</text>
</comment>
<keyword evidence="4" id="KW-0255">Endonuclease</keyword>
<dbReference type="Pfam" id="PF00078">
    <property type="entry name" value="RVT_1"/>
    <property type="match status" value="1"/>
</dbReference>
<dbReference type="EMBL" id="BKCJ010009242">
    <property type="protein sequence ID" value="GEU86063.1"/>
    <property type="molecule type" value="Genomic_DNA"/>
</dbReference>
<feature type="region of interest" description="Disordered" evidence="5">
    <location>
        <begin position="489"/>
        <end position="509"/>
    </location>
</feature>
<dbReference type="FunFam" id="3.30.70.270:FF:000063">
    <property type="entry name" value="Zinc knuckle domaincontaining protein"/>
    <property type="match status" value="1"/>
</dbReference>
<dbReference type="InterPro" id="IPR021109">
    <property type="entry name" value="Peptidase_aspartic_dom_sf"/>
</dbReference>
<accession>A0A6L2NIP5</accession>
<evidence type="ECO:0000256" key="1">
    <source>
        <dbReference type="ARBA" id="ARBA00022679"/>
    </source>
</evidence>
<dbReference type="Gene3D" id="3.30.420.10">
    <property type="entry name" value="Ribonuclease H-like superfamily/Ribonuclease H"/>
    <property type="match status" value="1"/>
</dbReference>
<gene>
    <name evidence="7" type="ORF">Tci_058041</name>
</gene>
<dbReference type="InterPro" id="IPR000477">
    <property type="entry name" value="RT_dom"/>
</dbReference>
<evidence type="ECO:0000256" key="4">
    <source>
        <dbReference type="ARBA" id="ARBA00022759"/>
    </source>
</evidence>
<organism evidence="7">
    <name type="scientific">Tanacetum cinerariifolium</name>
    <name type="common">Dalmatian daisy</name>
    <name type="synonym">Chrysanthemum cinerariifolium</name>
    <dbReference type="NCBI Taxonomy" id="118510"/>
    <lineage>
        <taxon>Eukaryota</taxon>
        <taxon>Viridiplantae</taxon>
        <taxon>Streptophyta</taxon>
        <taxon>Embryophyta</taxon>
        <taxon>Tracheophyta</taxon>
        <taxon>Spermatophyta</taxon>
        <taxon>Magnoliopsida</taxon>
        <taxon>eudicotyledons</taxon>
        <taxon>Gunneridae</taxon>
        <taxon>Pentapetalae</taxon>
        <taxon>asterids</taxon>
        <taxon>campanulids</taxon>
        <taxon>Asterales</taxon>
        <taxon>Asteraceae</taxon>
        <taxon>Asteroideae</taxon>
        <taxon>Anthemideae</taxon>
        <taxon>Anthemidinae</taxon>
        <taxon>Tanacetum</taxon>
    </lineage>
</organism>
<dbReference type="Gene3D" id="3.10.10.10">
    <property type="entry name" value="HIV Type 1 Reverse Transcriptase, subunit A, domain 1"/>
    <property type="match status" value="1"/>
</dbReference>
<feature type="domain" description="Reverse transcriptase" evidence="6">
    <location>
        <begin position="1079"/>
        <end position="1230"/>
    </location>
</feature>
<protein>
    <submittedName>
        <fullName evidence="7">Reverse transcriptase domain-containing protein</fullName>
    </submittedName>
</protein>
<dbReference type="SUPFAM" id="SSF56672">
    <property type="entry name" value="DNA/RNA polymerases"/>
    <property type="match status" value="1"/>
</dbReference>